<dbReference type="AlphaFoldDB" id="A0A1G6R526"/>
<dbReference type="Gene3D" id="1.10.3210.10">
    <property type="entry name" value="Hypothetical protein af1432"/>
    <property type="match status" value="1"/>
</dbReference>
<dbReference type="PANTHER" id="PTHR33525:SF3">
    <property type="entry name" value="RIBONUCLEASE Y"/>
    <property type="match status" value="1"/>
</dbReference>
<dbReference type="PANTHER" id="PTHR33525">
    <property type="match status" value="1"/>
</dbReference>
<dbReference type="InterPro" id="IPR052340">
    <property type="entry name" value="RNase_Y/CdgJ"/>
</dbReference>
<dbReference type="SUPFAM" id="SSF109604">
    <property type="entry name" value="HD-domain/PDEase-like"/>
    <property type="match status" value="1"/>
</dbReference>
<dbReference type="RefSeq" id="WP_026088658.1">
    <property type="nucleotide sequence ID" value="NZ_FMZQ01000009.1"/>
</dbReference>
<keyword evidence="2" id="KW-1185">Reference proteome</keyword>
<dbReference type="EMBL" id="FMZQ01000009">
    <property type="protein sequence ID" value="SDC99107.1"/>
    <property type="molecule type" value="Genomic_DNA"/>
</dbReference>
<sequence length="270" mass="29971">MSPSTDTLRMALLNRFLKGEARIPQMPEAAVRIRKLLDDPRTSLEQLTRVITGDPPLAAYLMQFSNTPLLRGERSCSSLRELLGRLGTRQLADLVLGFSLQNLFTSSEPALQQAFRTRWRSARERAAHCAVLAQRTGMSLDDAMLGGLLQDIGSLPLLSELEHWPNVPRESDTLHELCDQLSGDLGALILTRWQLPSAVIESTRLFGQWQREHDGAADLADLVLLASALQTSQTLQGPLPAQAKLGLEQPLDELRQELAGELQLWKRLLA</sequence>
<protein>
    <submittedName>
        <fullName evidence="1">HD-like signal output (HDOD) domain, no enzymatic activity</fullName>
    </submittedName>
</protein>
<proteinExistence type="predicted"/>
<accession>A0A1G6R526</accession>
<dbReference type="Proteomes" id="UP000199467">
    <property type="component" value="Unassembled WGS sequence"/>
</dbReference>
<gene>
    <name evidence="1" type="ORF">SAMN05216576_10932</name>
</gene>
<dbReference type="Pfam" id="PF08668">
    <property type="entry name" value="HDOD"/>
    <property type="match status" value="1"/>
</dbReference>
<dbReference type="PROSITE" id="PS51833">
    <property type="entry name" value="HDOD"/>
    <property type="match status" value="1"/>
</dbReference>
<organism evidence="1 2">
    <name type="scientific">Ectopseudomonas chengduensis</name>
    <dbReference type="NCBI Taxonomy" id="489632"/>
    <lineage>
        <taxon>Bacteria</taxon>
        <taxon>Pseudomonadati</taxon>
        <taxon>Pseudomonadota</taxon>
        <taxon>Gammaproteobacteria</taxon>
        <taxon>Pseudomonadales</taxon>
        <taxon>Pseudomonadaceae</taxon>
        <taxon>Ectopseudomonas</taxon>
    </lineage>
</organism>
<reference evidence="2" key="1">
    <citation type="submission" date="2016-10" db="EMBL/GenBank/DDBJ databases">
        <authorList>
            <person name="Varghese N."/>
            <person name="Submissions S."/>
        </authorList>
    </citation>
    <scope>NUCLEOTIDE SEQUENCE [LARGE SCALE GENOMIC DNA]</scope>
    <source>
        <strain evidence="2">DSM 26382</strain>
    </source>
</reference>
<evidence type="ECO:0000313" key="2">
    <source>
        <dbReference type="Proteomes" id="UP000199467"/>
    </source>
</evidence>
<dbReference type="InterPro" id="IPR013976">
    <property type="entry name" value="HDOD"/>
</dbReference>
<name>A0A1G6R526_9GAMM</name>
<evidence type="ECO:0000313" key="1">
    <source>
        <dbReference type="EMBL" id="SDC99107.1"/>
    </source>
</evidence>